<dbReference type="InterPro" id="IPR001444">
    <property type="entry name" value="Flag_bb_rod_N"/>
</dbReference>
<dbReference type="EMBL" id="CP025746">
    <property type="protein sequence ID" value="QAA31640.1"/>
    <property type="molecule type" value="Genomic_DNA"/>
</dbReference>
<comment type="similarity">
    <text evidence="3">Belongs to the flagella basal body rod proteins family.</text>
</comment>
<evidence type="ECO:0000256" key="3">
    <source>
        <dbReference type="ARBA" id="ARBA00009677"/>
    </source>
</evidence>
<proteinExistence type="inferred from homology"/>
<comment type="subcellular location">
    <subcellularLocation>
        <location evidence="1">Bacterial flagellum</location>
    </subcellularLocation>
    <subcellularLocation>
        <location evidence="2">Secreted</location>
    </subcellularLocation>
</comment>
<keyword evidence="10" id="KW-0966">Cell projection</keyword>
<evidence type="ECO:0000313" key="11">
    <source>
        <dbReference type="Proteomes" id="UP000286268"/>
    </source>
</evidence>
<accession>A0A410DRH4</accession>
<keyword evidence="5" id="KW-0964">Secreted</keyword>
<protein>
    <recommendedName>
        <fullName evidence="4">Flagellar hook-associated protein 1</fullName>
    </recommendedName>
</protein>
<evidence type="ECO:0000313" key="10">
    <source>
        <dbReference type="EMBL" id="QAA31640.1"/>
    </source>
</evidence>
<dbReference type="Proteomes" id="UP000286268">
    <property type="component" value="Chromosome"/>
</dbReference>
<feature type="domain" description="Flagellar hook-associated protein FlgK helical" evidence="9">
    <location>
        <begin position="98"/>
        <end position="251"/>
    </location>
</feature>
<dbReference type="GO" id="GO:0005198">
    <property type="term" value="F:structural molecule activity"/>
    <property type="evidence" value="ECO:0007669"/>
    <property type="project" value="InterPro"/>
</dbReference>
<evidence type="ECO:0000256" key="4">
    <source>
        <dbReference type="ARBA" id="ARBA00016244"/>
    </source>
</evidence>
<dbReference type="NCBIfam" id="TIGR02492">
    <property type="entry name" value="flgK_ends"/>
    <property type="match status" value="1"/>
</dbReference>
<evidence type="ECO:0000259" key="7">
    <source>
        <dbReference type="Pfam" id="PF00460"/>
    </source>
</evidence>
<evidence type="ECO:0000259" key="8">
    <source>
        <dbReference type="Pfam" id="PF06429"/>
    </source>
</evidence>
<dbReference type="Pfam" id="PF22638">
    <property type="entry name" value="FlgK_D1"/>
    <property type="match status" value="1"/>
</dbReference>
<name>A0A410DRH4_9CLOT</name>
<evidence type="ECO:0000259" key="9">
    <source>
        <dbReference type="Pfam" id="PF22638"/>
    </source>
</evidence>
<dbReference type="GO" id="GO:0044780">
    <property type="term" value="P:bacterial-type flagellum assembly"/>
    <property type="evidence" value="ECO:0007669"/>
    <property type="project" value="InterPro"/>
</dbReference>
<dbReference type="GO" id="GO:0009424">
    <property type="term" value="C:bacterial-type flagellum hook"/>
    <property type="evidence" value="ECO:0007669"/>
    <property type="project" value="InterPro"/>
</dbReference>
<evidence type="ECO:0000256" key="6">
    <source>
        <dbReference type="ARBA" id="ARBA00023143"/>
    </source>
</evidence>
<dbReference type="InterPro" id="IPR002371">
    <property type="entry name" value="FlgK"/>
</dbReference>
<reference evidence="10 11" key="1">
    <citation type="submission" date="2018-01" db="EMBL/GenBank/DDBJ databases">
        <title>Genome Sequencing and Assembly of Anaerobacter polyendosporus strain CT4.</title>
        <authorList>
            <person name="Tachaapaikoon C."/>
            <person name="Sutheeworapong S."/>
            <person name="Jenjaroenpun P."/>
            <person name="Wongsurawat T."/>
            <person name="Nookeaw I."/>
            <person name="Cheawchanlertfa P."/>
            <person name="Kosugi A."/>
            <person name="Cheevadhanarak S."/>
            <person name="Ratanakhanokchai K."/>
        </authorList>
    </citation>
    <scope>NUCLEOTIDE SEQUENCE [LARGE SCALE GENOMIC DNA]</scope>
    <source>
        <strain evidence="10 11">CT4</strain>
    </source>
</reference>
<dbReference type="OrthoDB" id="9802553at2"/>
<evidence type="ECO:0000256" key="5">
    <source>
        <dbReference type="ARBA" id="ARBA00022525"/>
    </source>
</evidence>
<dbReference type="PANTHER" id="PTHR30033">
    <property type="entry name" value="FLAGELLAR HOOK-ASSOCIATED PROTEIN 1"/>
    <property type="match status" value="1"/>
</dbReference>
<dbReference type="KEGG" id="cmah:C1I91_08275"/>
<feature type="domain" description="Flagellar basal-body/hook protein C-terminal" evidence="8">
    <location>
        <begin position="564"/>
        <end position="601"/>
    </location>
</feature>
<evidence type="ECO:0000256" key="1">
    <source>
        <dbReference type="ARBA" id="ARBA00004365"/>
    </source>
</evidence>
<evidence type="ECO:0000256" key="2">
    <source>
        <dbReference type="ARBA" id="ARBA00004613"/>
    </source>
</evidence>
<dbReference type="PRINTS" id="PR01005">
    <property type="entry name" value="FLGHOOKAP1"/>
</dbReference>
<gene>
    <name evidence="10" type="ORF">C1I91_08275</name>
</gene>
<sequence length="606" mass="66232">MSGLFSTFNIAKSGMSVQQKSIDVTSHNIANANTAGYSRQRANIETTRPQSLGGMEAGQLGTGAQVSTVERIRDTFLDYQVRNETSISGQFNTRSSFLSQIEDVFSEPSDTGISSLMGKFFDAWQQLSKQPQSSNARTVVVQQTLALTDSLNHTYTQLKDLKNNAQSLIKNTVTDMNSTLNQIGELNKEIISVKNAGDTPNDLMDKRDLLIDQLSSKFNLNIDKKAFEGINLRPADVNGMKAPELVKADGDSDVARFSYISSMEKDPTDDTGTTYKITYYKLGSMDNESNKQTITLTNVSPDQAKEIEETRVIWANSDGVATKADGYPLKDGSVVDVQELKLFSPASGEVKGNITIQKDIDSYIDQVNKLAKSIAFTVNAIHSGMSSTTTNGFPDKDYMPLFVNKSVAKYSVNGQMINLDDTLKNESEITAENITVNKEILSDVMKLKTKTRDSDFAYASQNTVDGEGDGARALAIAQLKNNLIAIQDVGATVKSRADLFDLTKGKAVLKDNGLTIENNNNGTTLEAYFKDSIDKLGVQAQEASRMVTNQQQLLDSLNQTKDSVSGVSLDEEMANLVQFQHAYSANAKVISTVDELLDVVVNGLKR</sequence>
<organism evidence="10 11">
    <name type="scientific">Clostridium manihotivorum</name>
    <dbReference type="NCBI Taxonomy" id="2320868"/>
    <lineage>
        <taxon>Bacteria</taxon>
        <taxon>Bacillati</taxon>
        <taxon>Bacillota</taxon>
        <taxon>Clostridia</taxon>
        <taxon>Eubacteriales</taxon>
        <taxon>Clostridiaceae</taxon>
        <taxon>Clostridium</taxon>
    </lineage>
</organism>
<dbReference type="Pfam" id="PF06429">
    <property type="entry name" value="Flg_bbr_C"/>
    <property type="match status" value="1"/>
</dbReference>
<keyword evidence="6" id="KW-0975">Bacterial flagellum</keyword>
<dbReference type="SUPFAM" id="SSF64518">
    <property type="entry name" value="Phase 1 flagellin"/>
    <property type="match status" value="1"/>
</dbReference>
<dbReference type="RefSeq" id="WP_128212451.1">
    <property type="nucleotide sequence ID" value="NZ_CP025746.1"/>
</dbReference>
<dbReference type="AlphaFoldDB" id="A0A410DRH4"/>
<keyword evidence="10" id="KW-0969">Cilium</keyword>
<dbReference type="InterPro" id="IPR053927">
    <property type="entry name" value="FlgK_helical"/>
</dbReference>
<dbReference type="InterPro" id="IPR010930">
    <property type="entry name" value="Flg_bb/hook_C_dom"/>
</dbReference>
<dbReference type="PANTHER" id="PTHR30033:SF1">
    <property type="entry name" value="FLAGELLAR HOOK-ASSOCIATED PROTEIN 1"/>
    <property type="match status" value="1"/>
</dbReference>
<dbReference type="Pfam" id="PF00460">
    <property type="entry name" value="Flg_bb_rod"/>
    <property type="match status" value="1"/>
</dbReference>
<dbReference type="GO" id="GO:0005576">
    <property type="term" value="C:extracellular region"/>
    <property type="evidence" value="ECO:0007669"/>
    <property type="project" value="UniProtKB-SubCell"/>
</dbReference>
<keyword evidence="10" id="KW-0282">Flagellum</keyword>
<feature type="domain" description="Flagellar basal body rod protein N-terminal" evidence="7">
    <location>
        <begin position="8"/>
        <end position="37"/>
    </location>
</feature>
<keyword evidence="11" id="KW-1185">Reference proteome</keyword>